<evidence type="ECO:0000313" key="7">
    <source>
        <dbReference type="Proteomes" id="UP001652583"/>
    </source>
</evidence>
<feature type="transmembrane region" description="Helical" evidence="6">
    <location>
        <begin position="262"/>
        <end position="280"/>
    </location>
</feature>
<accession>A0ABM3Q801</accession>
<feature type="transmembrane region" description="Helical" evidence="6">
    <location>
        <begin position="373"/>
        <end position="393"/>
    </location>
</feature>
<comment type="similarity">
    <text evidence="2">Belongs to the TDE1 family.</text>
</comment>
<evidence type="ECO:0000256" key="3">
    <source>
        <dbReference type="ARBA" id="ARBA00022692"/>
    </source>
</evidence>
<protein>
    <submittedName>
        <fullName evidence="8">Serine incorporator 4</fullName>
    </submittedName>
</protein>
<dbReference type="RefSeq" id="XP_053080059.1">
    <property type="nucleotide sequence ID" value="XM_053224084.1"/>
</dbReference>
<comment type="subcellular location">
    <subcellularLocation>
        <location evidence="1">Membrane</location>
        <topology evidence="1">Multi-pass membrane protein</topology>
    </subcellularLocation>
</comment>
<dbReference type="InterPro" id="IPR005016">
    <property type="entry name" value="TDE1/TMS"/>
</dbReference>
<keyword evidence="7" id="KW-1185">Reference proteome</keyword>
<keyword evidence="3 6" id="KW-0812">Transmembrane</keyword>
<evidence type="ECO:0000256" key="5">
    <source>
        <dbReference type="ARBA" id="ARBA00023136"/>
    </source>
</evidence>
<evidence type="ECO:0000313" key="8">
    <source>
        <dbReference type="RefSeq" id="XP_053080059.1"/>
    </source>
</evidence>
<proteinExistence type="inferred from homology"/>
<sequence length="549" mass="60749">MPGTRMVGAKAVTGPNTSLRRTQRTGVSSVMVNPPFYQVSCCGPAPCTCCCHSRWPLVTESTCSRLIYILLHVGASAVCCLLLSRTVVERVWGKAHGIQMPSGFCAHLFGHSHCPVLSGSGAVYRVCAGTATFHLLQAVLLVQLHSPTSLRAQLHNSFWFLKLLFLLGLCAVAFCIPDEHLFPAWHYIGICGGFTFILLQLVLITAFAHSWNKNWQTGAAQDCRWFLAVLLATLGFYSIAGVATVLLFHHYTHPAGCLLNKMLLSLHLCFCGLLSFLSIAPCIRLKQPRSGLLQASIISCYIMYLTFSALSSRPPESGKDQSWTLHAKTFCSCQILSSLFLPPFFCCSFSVIFEGQNHTLCLPGLSKMESQTPYTSLAVLSAGIMYTCVLFACNEASYLAEVFGPLWIIKVYSYEFQKPSLCFCCPETVKPEEGQRGGATRPTDQETSPAPPVQAQHFSYSYSAFHFVFFLASLYVMVTLTNWFSYEGAELEKTFTKGSWATFWVKVASCWACVLLYLGLLLAPLCWSPTQDLQSPTFRQQCHRISTAR</sequence>
<feature type="transmembrane region" description="Helical" evidence="6">
    <location>
        <begin position="464"/>
        <end position="484"/>
    </location>
</feature>
<feature type="transmembrane region" description="Helical" evidence="6">
    <location>
        <begin position="157"/>
        <end position="177"/>
    </location>
</feature>
<evidence type="ECO:0000256" key="6">
    <source>
        <dbReference type="SAM" id="Phobius"/>
    </source>
</evidence>
<evidence type="ECO:0000256" key="1">
    <source>
        <dbReference type="ARBA" id="ARBA00004141"/>
    </source>
</evidence>
<evidence type="ECO:0000256" key="2">
    <source>
        <dbReference type="ARBA" id="ARBA00006665"/>
    </source>
</evidence>
<dbReference type="PANTHER" id="PTHR10383">
    <property type="entry name" value="SERINE INCORPORATOR"/>
    <property type="match status" value="1"/>
</dbReference>
<feature type="transmembrane region" description="Helical" evidence="6">
    <location>
        <begin position="225"/>
        <end position="250"/>
    </location>
</feature>
<feature type="transmembrane region" description="Helical" evidence="6">
    <location>
        <begin position="504"/>
        <end position="527"/>
    </location>
</feature>
<reference evidence="8" key="1">
    <citation type="submission" date="2025-08" db="UniProtKB">
        <authorList>
            <consortium name="RefSeq"/>
        </authorList>
    </citation>
    <scope>IDENTIFICATION</scope>
    <source>
        <tissue evidence="8">Blood</tissue>
    </source>
</reference>
<dbReference type="PANTHER" id="PTHR10383:SF5">
    <property type="entry name" value="SERINE INCORPORATOR 4"/>
    <property type="match status" value="1"/>
</dbReference>
<name>A0ABM3Q801_ACIJB</name>
<keyword evidence="4 6" id="KW-1133">Transmembrane helix</keyword>
<evidence type="ECO:0000256" key="4">
    <source>
        <dbReference type="ARBA" id="ARBA00022989"/>
    </source>
</evidence>
<keyword evidence="5 6" id="KW-0472">Membrane</keyword>
<feature type="transmembrane region" description="Helical" evidence="6">
    <location>
        <begin position="292"/>
        <end position="310"/>
    </location>
</feature>
<gene>
    <name evidence="8" type="primary">SERINC4</name>
</gene>
<dbReference type="Pfam" id="PF03348">
    <property type="entry name" value="Serinc"/>
    <property type="match status" value="1"/>
</dbReference>
<feature type="transmembrane region" description="Helical" evidence="6">
    <location>
        <begin position="184"/>
        <end position="205"/>
    </location>
</feature>
<dbReference type="Proteomes" id="UP001652583">
    <property type="component" value="Chromosome B3"/>
</dbReference>
<dbReference type="GeneID" id="106968480"/>
<organism evidence="7 8">
    <name type="scientific">Acinonyx jubatus</name>
    <name type="common">Cheetah</name>
    <dbReference type="NCBI Taxonomy" id="32536"/>
    <lineage>
        <taxon>Eukaryota</taxon>
        <taxon>Metazoa</taxon>
        <taxon>Chordata</taxon>
        <taxon>Craniata</taxon>
        <taxon>Vertebrata</taxon>
        <taxon>Euteleostomi</taxon>
        <taxon>Mammalia</taxon>
        <taxon>Eutheria</taxon>
        <taxon>Laurasiatheria</taxon>
        <taxon>Carnivora</taxon>
        <taxon>Feliformia</taxon>
        <taxon>Felidae</taxon>
        <taxon>Felinae</taxon>
        <taxon>Acinonyx</taxon>
    </lineage>
</organism>